<dbReference type="Proteomes" id="UP000070434">
    <property type="component" value="Unassembled WGS sequence"/>
</dbReference>
<evidence type="ECO:0008006" key="3">
    <source>
        <dbReference type="Google" id="ProtNLM"/>
    </source>
</evidence>
<sequence>MNVTRMTGAVFGVAMPSALYDACGGGATGLRVAMLTGGTLQLAGAALAWRTAGTGARAGAPAPIG</sequence>
<dbReference type="AlphaFoldDB" id="A0AAW3PSC3"/>
<dbReference type="EMBL" id="LNJP01000003">
    <property type="protein sequence ID" value="KWZ31519.1"/>
    <property type="molecule type" value="Genomic_DNA"/>
</dbReference>
<reference evidence="1 2" key="1">
    <citation type="submission" date="2015-11" db="EMBL/GenBank/DDBJ databases">
        <authorList>
            <person name="Sahl J."/>
            <person name="Wagner D."/>
            <person name="Keim P."/>
        </authorList>
    </citation>
    <scope>NUCLEOTIDE SEQUENCE [LARGE SCALE GENOMIC DNA]</scope>
    <source>
        <strain evidence="1 2">AZ-4-2-10-S1-D7</strain>
    </source>
</reference>
<protein>
    <recommendedName>
        <fullName evidence="3">MFS transporter</fullName>
    </recommendedName>
</protein>
<evidence type="ECO:0000313" key="1">
    <source>
        <dbReference type="EMBL" id="KWZ31519.1"/>
    </source>
</evidence>
<gene>
    <name evidence="1" type="ORF">WS64_24925</name>
</gene>
<organism evidence="1 2">
    <name type="scientific">Burkholderia anthina</name>
    <dbReference type="NCBI Taxonomy" id="179879"/>
    <lineage>
        <taxon>Bacteria</taxon>
        <taxon>Pseudomonadati</taxon>
        <taxon>Pseudomonadota</taxon>
        <taxon>Betaproteobacteria</taxon>
        <taxon>Burkholderiales</taxon>
        <taxon>Burkholderiaceae</taxon>
        <taxon>Burkholderia</taxon>
        <taxon>Burkholderia cepacia complex</taxon>
    </lineage>
</organism>
<evidence type="ECO:0000313" key="2">
    <source>
        <dbReference type="Proteomes" id="UP000070434"/>
    </source>
</evidence>
<name>A0AAW3PSC3_9BURK</name>
<proteinExistence type="predicted"/>
<accession>A0AAW3PSC3</accession>
<comment type="caution">
    <text evidence="1">The sequence shown here is derived from an EMBL/GenBank/DDBJ whole genome shotgun (WGS) entry which is preliminary data.</text>
</comment>